<dbReference type="Pfam" id="PF00239">
    <property type="entry name" value="Resolvase"/>
    <property type="match status" value="1"/>
</dbReference>
<dbReference type="RefSeq" id="WP_006165233.1">
    <property type="nucleotide sequence ID" value="NZ_AOIN01000008.1"/>
</dbReference>
<dbReference type="Gene3D" id="3.40.50.1390">
    <property type="entry name" value="Resolvase, N-terminal catalytic domain"/>
    <property type="match status" value="1"/>
</dbReference>
<feature type="region of interest" description="Disordered" evidence="1">
    <location>
        <begin position="44"/>
        <end position="105"/>
    </location>
</feature>
<dbReference type="AlphaFoldDB" id="M0B6Q3"/>
<reference evidence="3 4" key="1">
    <citation type="journal article" date="2014" name="PLoS Genet.">
        <title>Phylogenetically driven sequencing of extremely halophilic archaea reveals strategies for static and dynamic osmo-response.</title>
        <authorList>
            <person name="Becker E.A."/>
            <person name="Seitzer P.M."/>
            <person name="Tritt A."/>
            <person name="Larsen D."/>
            <person name="Krusor M."/>
            <person name="Yao A.I."/>
            <person name="Wu D."/>
            <person name="Madern D."/>
            <person name="Eisen J.A."/>
            <person name="Darling A.E."/>
            <person name="Facciotti M.T."/>
        </authorList>
    </citation>
    <scope>NUCLEOTIDE SEQUENCE [LARGE SCALE GENOMIC DNA]</scope>
    <source>
        <strain evidence="3 4">JCM 10990</strain>
    </source>
</reference>
<keyword evidence="4" id="KW-1185">Reference proteome</keyword>
<organism evidence="3 4">
    <name type="scientific">Natrialba chahannaoensis JCM 10990</name>
    <dbReference type="NCBI Taxonomy" id="1227492"/>
    <lineage>
        <taxon>Archaea</taxon>
        <taxon>Methanobacteriati</taxon>
        <taxon>Methanobacteriota</taxon>
        <taxon>Stenosarchaea group</taxon>
        <taxon>Halobacteria</taxon>
        <taxon>Halobacteriales</taxon>
        <taxon>Natrialbaceae</taxon>
        <taxon>Natrialba</taxon>
    </lineage>
</organism>
<evidence type="ECO:0000259" key="2">
    <source>
        <dbReference type="Pfam" id="PF00239"/>
    </source>
</evidence>
<evidence type="ECO:0000256" key="1">
    <source>
        <dbReference type="SAM" id="MobiDB-lite"/>
    </source>
</evidence>
<feature type="domain" description="Resolvase/invertase-type recombinase catalytic" evidence="2">
    <location>
        <begin position="10"/>
        <end position="63"/>
    </location>
</feature>
<gene>
    <name evidence="3" type="ORF">C482_00205</name>
</gene>
<accession>M0B6Q3</accession>
<dbReference type="GO" id="GO:0003677">
    <property type="term" value="F:DNA binding"/>
    <property type="evidence" value="ECO:0007669"/>
    <property type="project" value="InterPro"/>
</dbReference>
<protein>
    <recommendedName>
        <fullName evidence="2">Resolvase/invertase-type recombinase catalytic domain-containing protein</fullName>
    </recommendedName>
</protein>
<dbReference type="InterPro" id="IPR036162">
    <property type="entry name" value="Resolvase-like_N_sf"/>
</dbReference>
<evidence type="ECO:0000313" key="4">
    <source>
        <dbReference type="Proteomes" id="UP000011693"/>
    </source>
</evidence>
<dbReference type="SUPFAM" id="SSF53041">
    <property type="entry name" value="Resolvase-like"/>
    <property type="match status" value="1"/>
</dbReference>
<dbReference type="EMBL" id="AOIN01000008">
    <property type="protein sequence ID" value="ELZ06197.1"/>
    <property type="molecule type" value="Genomic_DNA"/>
</dbReference>
<comment type="caution">
    <text evidence="3">The sequence shown here is derived from an EMBL/GenBank/DDBJ whole genome shotgun (WGS) entry which is preliminary data.</text>
</comment>
<proteinExistence type="predicted"/>
<sequence length="105" mass="11979">MTDLRDHVGIYLRRSTDDHSEEHQVEDIREWLDHRDLSLGDVEVYRDGPASGASADRDTFDDSSSTTRTAIATDRWGRHTECDEADPLDDSPIRRASTLVPRPRD</sequence>
<dbReference type="OrthoDB" id="24728at2157"/>
<dbReference type="InterPro" id="IPR006119">
    <property type="entry name" value="Resolv_N"/>
</dbReference>
<dbReference type="Proteomes" id="UP000011693">
    <property type="component" value="Unassembled WGS sequence"/>
</dbReference>
<dbReference type="GO" id="GO:0000150">
    <property type="term" value="F:DNA strand exchange activity"/>
    <property type="evidence" value="ECO:0007669"/>
    <property type="project" value="InterPro"/>
</dbReference>
<name>M0B6Q3_9EURY</name>
<evidence type="ECO:0000313" key="3">
    <source>
        <dbReference type="EMBL" id="ELZ06197.1"/>
    </source>
</evidence>